<accession>A0AAW1UK75</accession>
<evidence type="ECO:0000256" key="4">
    <source>
        <dbReference type="PROSITE-ProRule" id="PRU01161"/>
    </source>
</evidence>
<dbReference type="InterPro" id="IPR016035">
    <property type="entry name" value="Acyl_Trfase/lysoPLipase"/>
</dbReference>
<evidence type="ECO:0000256" key="3">
    <source>
        <dbReference type="ARBA" id="ARBA00023098"/>
    </source>
</evidence>
<dbReference type="AlphaFoldDB" id="A0AAW1UK75"/>
<organism evidence="6 7">
    <name type="scientific">Henosepilachna vigintioctopunctata</name>
    <dbReference type="NCBI Taxonomy" id="420089"/>
    <lineage>
        <taxon>Eukaryota</taxon>
        <taxon>Metazoa</taxon>
        <taxon>Ecdysozoa</taxon>
        <taxon>Arthropoda</taxon>
        <taxon>Hexapoda</taxon>
        <taxon>Insecta</taxon>
        <taxon>Pterygota</taxon>
        <taxon>Neoptera</taxon>
        <taxon>Endopterygota</taxon>
        <taxon>Coleoptera</taxon>
        <taxon>Polyphaga</taxon>
        <taxon>Cucujiformia</taxon>
        <taxon>Coccinelloidea</taxon>
        <taxon>Coccinellidae</taxon>
        <taxon>Epilachninae</taxon>
        <taxon>Epilachnini</taxon>
        <taxon>Henosepilachna</taxon>
    </lineage>
</organism>
<evidence type="ECO:0000313" key="7">
    <source>
        <dbReference type="Proteomes" id="UP001431783"/>
    </source>
</evidence>
<dbReference type="CDD" id="cd07211">
    <property type="entry name" value="Pat_PNPLA8"/>
    <property type="match status" value="1"/>
</dbReference>
<evidence type="ECO:0000256" key="1">
    <source>
        <dbReference type="ARBA" id="ARBA00022801"/>
    </source>
</evidence>
<feature type="short sequence motif" description="GXGXXG" evidence="4">
    <location>
        <begin position="244"/>
        <end position="249"/>
    </location>
</feature>
<feature type="domain" description="PNPLA" evidence="5">
    <location>
        <begin position="240"/>
        <end position="434"/>
    </location>
</feature>
<keyword evidence="2 4" id="KW-0442">Lipid degradation</keyword>
<protein>
    <recommendedName>
        <fullName evidence="5">PNPLA domain-containing protein</fullName>
    </recommendedName>
</protein>
<dbReference type="PANTHER" id="PTHR24185:SF1">
    <property type="entry name" value="CALCIUM-INDEPENDENT PHOSPHOLIPASE A2-GAMMA"/>
    <property type="match status" value="1"/>
</dbReference>
<comment type="caution">
    <text evidence="6">The sequence shown here is derived from an EMBL/GenBank/DDBJ whole genome shotgun (WGS) entry which is preliminary data.</text>
</comment>
<dbReference type="InterPro" id="IPR002641">
    <property type="entry name" value="PNPLA_dom"/>
</dbReference>
<reference evidence="6 7" key="1">
    <citation type="submission" date="2023-03" db="EMBL/GenBank/DDBJ databases">
        <title>Genome insight into feeding habits of ladybird beetles.</title>
        <authorList>
            <person name="Li H.-S."/>
            <person name="Huang Y.-H."/>
            <person name="Pang H."/>
        </authorList>
    </citation>
    <scope>NUCLEOTIDE SEQUENCE [LARGE SCALE GENOMIC DNA]</scope>
    <source>
        <strain evidence="6">SYSU_2023b</strain>
        <tissue evidence="6">Whole body</tissue>
    </source>
</reference>
<dbReference type="GO" id="GO:0016020">
    <property type="term" value="C:membrane"/>
    <property type="evidence" value="ECO:0007669"/>
    <property type="project" value="TreeGrafter"/>
</dbReference>
<dbReference type="GO" id="GO:0019369">
    <property type="term" value="P:arachidonate metabolic process"/>
    <property type="evidence" value="ECO:0007669"/>
    <property type="project" value="TreeGrafter"/>
</dbReference>
<gene>
    <name evidence="6" type="ORF">WA026_011719</name>
</gene>
<evidence type="ECO:0000259" key="5">
    <source>
        <dbReference type="PROSITE" id="PS51635"/>
    </source>
</evidence>
<sequence>MSFSKNFKHYRVFIHSQRPSSRTGRLNSKMHQTNAKNLVLTQWRFINSLKKYLNKISKSELLDSALNKEFAHFLQKLQPNIYGSDLIRYFTQESTVMEETKTQKNQQKVQNLGISLPNVLDTLKTKLGGEILKPKESLPKWLMKPVIPKESLCSKTTYLLYSIKTTTDEGIRLTKINEYCDHLKQYPDAKHISVREGGIQTCLKIRHQEKNSPIIIGALNEVLSLLGYTDPVQGAGLRILSIDGGGTRGLLVIQMLKKLEELAGKPVLEMFDLICGVSTGSIIASLIVVQRKSLDEIEKIYENIGKQVFTQHPIKGTSSLVWSHSYYDTALWENLLKAEVGQETLISTQRRPKTPKLLSVSAVVNHSRLSAYVFRNYNLPCKVQSQYIGGSNHQVWEAVRASAAAPTYFEEFKIGNTLHQDGGILVNNPTAVAIHEAKLLWPHTPLQCVVSFGTGRTVPNPTDTNVEPEAVSASSWKSKFLAVIDSATDTEGVHSMLSDLLPPKTYYRFNPYLTEMLAISEISPEKMTQLKRDALMYLRRNEEKFQEAANSLNTKRSSMQKLNDYIHLQMEMNGLISSKY</sequence>
<feature type="active site" description="Proton acceptor" evidence="4">
    <location>
        <position position="421"/>
    </location>
</feature>
<dbReference type="Gene3D" id="3.40.1090.10">
    <property type="entry name" value="Cytosolic phospholipase A2 catalytic domain"/>
    <property type="match status" value="1"/>
</dbReference>
<feature type="short sequence motif" description="DGA/G" evidence="4">
    <location>
        <begin position="421"/>
        <end position="423"/>
    </location>
</feature>
<feature type="short sequence motif" description="GXSXG" evidence="4">
    <location>
        <begin position="276"/>
        <end position="280"/>
    </location>
</feature>
<dbReference type="GO" id="GO:0016042">
    <property type="term" value="P:lipid catabolic process"/>
    <property type="evidence" value="ECO:0007669"/>
    <property type="project" value="UniProtKB-UniRule"/>
</dbReference>
<dbReference type="InterPro" id="IPR045217">
    <property type="entry name" value="PNPLA8-like"/>
</dbReference>
<dbReference type="EMBL" id="JARQZJ010000065">
    <property type="protein sequence ID" value="KAK9880475.1"/>
    <property type="molecule type" value="Genomic_DNA"/>
</dbReference>
<dbReference type="PROSITE" id="PS51635">
    <property type="entry name" value="PNPLA"/>
    <property type="match status" value="1"/>
</dbReference>
<dbReference type="Proteomes" id="UP001431783">
    <property type="component" value="Unassembled WGS sequence"/>
</dbReference>
<dbReference type="Pfam" id="PF01734">
    <property type="entry name" value="Patatin"/>
    <property type="match status" value="1"/>
</dbReference>
<dbReference type="PANTHER" id="PTHR24185">
    <property type="entry name" value="CALCIUM-INDEPENDENT PHOSPHOLIPASE A2-GAMMA"/>
    <property type="match status" value="1"/>
</dbReference>
<dbReference type="SUPFAM" id="SSF52151">
    <property type="entry name" value="FabD/lysophospholipase-like"/>
    <property type="match status" value="1"/>
</dbReference>
<keyword evidence="7" id="KW-1185">Reference proteome</keyword>
<keyword evidence="1 4" id="KW-0378">Hydrolase</keyword>
<dbReference type="GO" id="GO:0047499">
    <property type="term" value="F:calcium-independent phospholipase A2 activity"/>
    <property type="evidence" value="ECO:0007669"/>
    <property type="project" value="TreeGrafter"/>
</dbReference>
<name>A0AAW1UK75_9CUCU</name>
<keyword evidence="3 4" id="KW-0443">Lipid metabolism</keyword>
<evidence type="ECO:0000256" key="2">
    <source>
        <dbReference type="ARBA" id="ARBA00022963"/>
    </source>
</evidence>
<proteinExistence type="predicted"/>
<evidence type="ECO:0000313" key="6">
    <source>
        <dbReference type="EMBL" id="KAK9880475.1"/>
    </source>
</evidence>
<feature type="active site" description="Nucleophile" evidence="4">
    <location>
        <position position="278"/>
    </location>
</feature>